<dbReference type="Proteomes" id="UP000277928">
    <property type="component" value="Unassembled WGS sequence"/>
</dbReference>
<keyword evidence="5 9" id="KW-0862">Zinc</keyword>
<evidence type="ECO:0000256" key="2">
    <source>
        <dbReference type="ARBA" id="ARBA00022670"/>
    </source>
</evidence>
<dbReference type="InterPro" id="IPR000859">
    <property type="entry name" value="CUB_dom"/>
</dbReference>
<sequence length="535" mass="61553">MDNKWQLFFITTIIAIANNVILSEAQSFARGLYSNPYNTIPKSTVLFKRKQSFCCPSSAQNIRPYASRLLPSKRLVSSSIAIQRWQHSYVKKPEVKKFIAELSLHTTRFKNPNESYEKVLLLMERYFTQKDPKHRLYDGTRIRPSVNQQMNNEIRQNVRIAGLLFENDIALVLPQAQLLHPLKRSREKRKITVDSRYHWRNTSIAYRFDDDDQNWQEKIRKALQYWEQETCLRFVENKTDNDYLFFAIGSGCYSSVGRLGGSQTISIGYGCETLGIISHELGHALGFWHEQERPDRDSYVRINLQNAVSGTEGNFEKRTSSQVIDFGVPYDLGSVMHYSTNTFAKRFTDLTIDPIDTKYRSTVGNRVAPSFADFKQINLLYCFDRCQKANLQCRHGGYPDPNNCGRCKCPEGLGGVKCTDLQYSSCGNERLASNEWQTLEYTGSSNCYWRISSPNGRIRFKLTEAHYKCDPACEEYVEVKHKVDLQLTGFRSCCLPAVADEILSEGEVLIVISRASRTSHFVLQFINGSFVRLLF</sequence>
<keyword evidence="10" id="KW-0732">Signal</keyword>
<evidence type="ECO:0000259" key="11">
    <source>
        <dbReference type="PROSITE" id="PS51864"/>
    </source>
</evidence>
<keyword evidence="3 9" id="KW-0479">Metal-binding</keyword>
<comment type="cofactor">
    <cofactor evidence="9 10">
        <name>Zn(2+)</name>
        <dbReference type="ChEBI" id="CHEBI:29105"/>
    </cofactor>
    <text evidence="9 10">Binds 1 zinc ion per subunit.</text>
</comment>
<evidence type="ECO:0000256" key="7">
    <source>
        <dbReference type="ARBA" id="ARBA00023157"/>
    </source>
</evidence>
<dbReference type="STRING" id="42156.A0A3P6V8M4"/>
<dbReference type="Pfam" id="PF01400">
    <property type="entry name" value="Astacin"/>
    <property type="match status" value="1"/>
</dbReference>
<dbReference type="EMBL" id="UYRX01001190">
    <property type="protein sequence ID" value="VDK88628.1"/>
    <property type="molecule type" value="Genomic_DNA"/>
</dbReference>
<dbReference type="OMA" id="INCQHGG"/>
<dbReference type="SUPFAM" id="SSF55486">
    <property type="entry name" value="Metalloproteases ('zincins'), catalytic domain"/>
    <property type="match status" value="1"/>
</dbReference>
<protein>
    <recommendedName>
        <fullName evidence="10">Metalloendopeptidase</fullName>
        <ecNumber evidence="10">3.4.24.-</ecNumber>
    </recommendedName>
</protein>
<dbReference type="SMART" id="SM00042">
    <property type="entry name" value="CUB"/>
    <property type="match status" value="1"/>
</dbReference>
<dbReference type="GO" id="GO:0004222">
    <property type="term" value="F:metalloendopeptidase activity"/>
    <property type="evidence" value="ECO:0007669"/>
    <property type="project" value="UniProtKB-UniRule"/>
</dbReference>
<evidence type="ECO:0000313" key="12">
    <source>
        <dbReference type="EMBL" id="VDK88628.1"/>
    </source>
</evidence>
<gene>
    <name evidence="12" type="ORF">NLS_LOCUS8763</name>
</gene>
<dbReference type="InterPro" id="IPR024079">
    <property type="entry name" value="MetalloPept_cat_dom_sf"/>
</dbReference>
<dbReference type="CDD" id="cd04280">
    <property type="entry name" value="ZnMc_astacin_like"/>
    <property type="match status" value="1"/>
</dbReference>
<dbReference type="InterPro" id="IPR001506">
    <property type="entry name" value="Peptidase_M12A"/>
</dbReference>
<dbReference type="SMART" id="SM00235">
    <property type="entry name" value="ZnMc"/>
    <property type="match status" value="1"/>
</dbReference>
<dbReference type="AlphaFoldDB" id="A0A3P6V8M4"/>
<proteinExistence type="predicted"/>
<feature type="binding site" evidence="9">
    <location>
        <position position="289"/>
    </location>
    <ligand>
        <name>Zn(2+)</name>
        <dbReference type="ChEBI" id="CHEBI:29105"/>
        <note>catalytic</note>
    </ligand>
</feature>
<evidence type="ECO:0000256" key="5">
    <source>
        <dbReference type="ARBA" id="ARBA00022833"/>
    </source>
</evidence>
<dbReference type="Gene3D" id="3.40.390.10">
    <property type="entry name" value="Collagenase (Catalytic Domain)"/>
    <property type="match status" value="1"/>
</dbReference>
<feature type="active site" evidence="9">
    <location>
        <position position="280"/>
    </location>
</feature>
<feature type="binding site" evidence="9">
    <location>
        <position position="279"/>
    </location>
    <ligand>
        <name>Zn(2+)</name>
        <dbReference type="ChEBI" id="CHEBI:29105"/>
        <note>catalytic</note>
    </ligand>
</feature>
<dbReference type="InterPro" id="IPR035914">
    <property type="entry name" value="Sperma_CUB_dom_sf"/>
</dbReference>
<feature type="domain" description="Peptidase M12A" evidence="11">
    <location>
        <begin position="189"/>
        <end position="387"/>
    </location>
</feature>
<keyword evidence="8" id="KW-0325">Glycoprotein</keyword>
<dbReference type="PANTHER" id="PTHR10127:SF823">
    <property type="entry name" value="ZINC METALLOPROTEINASE NAS-33"/>
    <property type="match status" value="1"/>
</dbReference>
<keyword evidence="1" id="KW-0245">EGF-like domain</keyword>
<feature type="chain" id="PRO_5017852430" description="Metalloendopeptidase" evidence="10">
    <location>
        <begin position="26"/>
        <end position="535"/>
    </location>
</feature>
<feature type="binding site" evidence="9">
    <location>
        <position position="283"/>
    </location>
    <ligand>
        <name>Zn(2+)</name>
        <dbReference type="ChEBI" id="CHEBI:29105"/>
        <note>catalytic</note>
    </ligand>
</feature>
<dbReference type="GO" id="GO:0018996">
    <property type="term" value="P:molting cycle, collagen and cuticulin-based cuticle"/>
    <property type="evidence" value="ECO:0007669"/>
    <property type="project" value="UniProtKB-ARBA"/>
</dbReference>
<evidence type="ECO:0000256" key="1">
    <source>
        <dbReference type="ARBA" id="ARBA00022536"/>
    </source>
</evidence>
<reference evidence="12 13" key="1">
    <citation type="submission" date="2018-08" db="EMBL/GenBank/DDBJ databases">
        <authorList>
            <person name="Laetsch R D."/>
            <person name="Stevens L."/>
            <person name="Kumar S."/>
            <person name="Blaxter L. M."/>
        </authorList>
    </citation>
    <scope>NUCLEOTIDE SEQUENCE [LARGE SCALE GENOMIC DNA]</scope>
</reference>
<keyword evidence="13" id="KW-1185">Reference proteome</keyword>
<evidence type="ECO:0000256" key="10">
    <source>
        <dbReference type="RuleBase" id="RU361183"/>
    </source>
</evidence>
<dbReference type="SUPFAM" id="SSF49854">
    <property type="entry name" value="Spermadhesin, CUB domain"/>
    <property type="match status" value="1"/>
</dbReference>
<evidence type="ECO:0000256" key="4">
    <source>
        <dbReference type="ARBA" id="ARBA00022801"/>
    </source>
</evidence>
<accession>A0A3P6V8M4</accession>
<comment type="caution">
    <text evidence="9">Lacks conserved residue(s) required for the propagation of feature annotation.</text>
</comment>
<dbReference type="PROSITE" id="PS51864">
    <property type="entry name" value="ASTACIN"/>
    <property type="match status" value="1"/>
</dbReference>
<keyword evidence="7 9" id="KW-1015">Disulfide bond</keyword>
<name>A0A3P6V8M4_LITSI</name>
<evidence type="ECO:0000313" key="13">
    <source>
        <dbReference type="Proteomes" id="UP000277928"/>
    </source>
</evidence>
<dbReference type="PANTHER" id="PTHR10127">
    <property type="entry name" value="DISCOIDIN, CUB, EGF, LAMININ , AND ZINC METALLOPROTEASE DOMAIN CONTAINING"/>
    <property type="match status" value="1"/>
</dbReference>
<evidence type="ECO:0000256" key="6">
    <source>
        <dbReference type="ARBA" id="ARBA00023049"/>
    </source>
</evidence>
<organism evidence="12 13">
    <name type="scientific">Litomosoides sigmodontis</name>
    <name type="common">Filarial nematode worm</name>
    <dbReference type="NCBI Taxonomy" id="42156"/>
    <lineage>
        <taxon>Eukaryota</taxon>
        <taxon>Metazoa</taxon>
        <taxon>Ecdysozoa</taxon>
        <taxon>Nematoda</taxon>
        <taxon>Chromadorea</taxon>
        <taxon>Rhabditida</taxon>
        <taxon>Spirurina</taxon>
        <taxon>Spiruromorpha</taxon>
        <taxon>Filarioidea</taxon>
        <taxon>Onchocercidae</taxon>
        <taxon>Litomosoides</taxon>
    </lineage>
</organism>
<feature type="signal peptide" evidence="10">
    <location>
        <begin position="1"/>
        <end position="25"/>
    </location>
</feature>
<keyword evidence="2 9" id="KW-0645">Protease</keyword>
<dbReference type="EC" id="3.4.24.-" evidence="10"/>
<evidence type="ECO:0000256" key="3">
    <source>
        <dbReference type="ARBA" id="ARBA00022723"/>
    </source>
</evidence>
<dbReference type="GO" id="GO:0006508">
    <property type="term" value="P:proteolysis"/>
    <property type="evidence" value="ECO:0007669"/>
    <property type="project" value="UniProtKB-KW"/>
</dbReference>
<keyword evidence="6 9" id="KW-0482">Metalloprotease</keyword>
<dbReference type="InterPro" id="IPR006026">
    <property type="entry name" value="Peptidase_Metallo"/>
</dbReference>
<dbReference type="FunFam" id="3.40.390.10:FF:000028">
    <property type="entry name" value="Zinc metalloproteinase"/>
    <property type="match status" value="1"/>
</dbReference>
<dbReference type="InterPro" id="IPR034035">
    <property type="entry name" value="Astacin-like_dom"/>
</dbReference>
<dbReference type="PRINTS" id="PR00480">
    <property type="entry name" value="ASTACIN"/>
</dbReference>
<evidence type="ECO:0000256" key="8">
    <source>
        <dbReference type="ARBA" id="ARBA00023180"/>
    </source>
</evidence>
<dbReference type="OrthoDB" id="6156706at2759"/>
<evidence type="ECO:0000256" key="9">
    <source>
        <dbReference type="PROSITE-ProRule" id="PRU01211"/>
    </source>
</evidence>
<feature type="disulfide bond" evidence="9">
    <location>
        <begin position="231"/>
        <end position="386"/>
    </location>
</feature>
<keyword evidence="4 9" id="KW-0378">Hydrolase</keyword>
<dbReference type="GO" id="GO:0008270">
    <property type="term" value="F:zinc ion binding"/>
    <property type="evidence" value="ECO:0007669"/>
    <property type="project" value="UniProtKB-UniRule"/>
</dbReference>